<dbReference type="Pfam" id="PF00149">
    <property type="entry name" value="Metallophos"/>
    <property type="match status" value="1"/>
</dbReference>
<dbReference type="GO" id="GO:0016787">
    <property type="term" value="F:hydrolase activity"/>
    <property type="evidence" value="ECO:0007669"/>
    <property type="project" value="InterPro"/>
</dbReference>
<dbReference type="Pfam" id="PF16370">
    <property type="entry name" value="MetallophosC"/>
    <property type="match status" value="1"/>
</dbReference>
<proteinExistence type="predicted"/>
<evidence type="ECO:0000313" key="4">
    <source>
        <dbReference type="EMBL" id="PWD99390.1"/>
    </source>
</evidence>
<evidence type="ECO:0000259" key="3">
    <source>
        <dbReference type="Pfam" id="PF16371"/>
    </source>
</evidence>
<organism evidence="4 5">
    <name type="scientific">Marinilabilia rubra</name>
    <dbReference type="NCBI Taxonomy" id="2162893"/>
    <lineage>
        <taxon>Bacteria</taxon>
        <taxon>Pseudomonadati</taxon>
        <taxon>Bacteroidota</taxon>
        <taxon>Bacteroidia</taxon>
        <taxon>Marinilabiliales</taxon>
        <taxon>Marinilabiliaceae</taxon>
        <taxon>Marinilabilia</taxon>
    </lineage>
</organism>
<keyword evidence="5" id="KW-1185">Reference proteome</keyword>
<dbReference type="Proteomes" id="UP000244956">
    <property type="component" value="Unassembled WGS sequence"/>
</dbReference>
<protein>
    <recommendedName>
        <fullName evidence="6">Metallophosphoesterase</fullName>
    </recommendedName>
</protein>
<dbReference type="SUPFAM" id="SSF117074">
    <property type="entry name" value="Hypothetical protein PA1324"/>
    <property type="match status" value="1"/>
</dbReference>
<feature type="domain" description="Calcineurin-like phosphoesterase" evidence="1">
    <location>
        <begin position="199"/>
        <end position="358"/>
    </location>
</feature>
<evidence type="ECO:0008006" key="6">
    <source>
        <dbReference type="Google" id="ProtNLM"/>
    </source>
</evidence>
<gene>
    <name evidence="4" type="ORF">DDZ16_10295</name>
</gene>
<feature type="domain" description="Calcineurin-like phosphoesterase C-terminal" evidence="2">
    <location>
        <begin position="381"/>
        <end position="530"/>
    </location>
</feature>
<comment type="caution">
    <text evidence="4">The sequence shown here is derived from an EMBL/GenBank/DDBJ whole genome shotgun (WGS) entry which is preliminary data.</text>
</comment>
<accession>A0A2U2B8J2</accession>
<evidence type="ECO:0000313" key="5">
    <source>
        <dbReference type="Proteomes" id="UP000244956"/>
    </source>
</evidence>
<dbReference type="Gene3D" id="3.60.21.10">
    <property type="match status" value="1"/>
</dbReference>
<dbReference type="Pfam" id="PF16371">
    <property type="entry name" value="MetallophosN"/>
    <property type="match status" value="1"/>
</dbReference>
<dbReference type="InterPro" id="IPR029052">
    <property type="entry name" value="Metallo-depent_PP-like"/>
</dbReference>
<dbReference type="EMBL" id="QEWP01000007">
    <property type="protein sequence ID" value="PWD99390.1"/>
    <property type="molecule type" value="Genomic_DNA"/>
</dbReference>
<evidence type="ECO:0000259" key="2">
    <source>
        <dbReference type="Pfam" id="PF16370"/>
    </source>
</evidence>
<dbReference type="PANTHER" id="PTHR43143:SF6">
    <property type="entry name" value="BLL3016 PROTEIN"/>
    <property type="match status" value="1"/>
</dbReference>
<dbReference type="PANTHER" id="PTHR43143">
    <property type="entry name" value="METALLOPHOSPHOESTERASE, CALCINEURIN SUPERFAMILY"/>
    <property type="match status" value="1"/>
</dbReference>
<dbReference type="InterPro" id="IPR032285">
    <property type="entry name" value="Metallophos_N"/>
</dbReference>
<name>A0A2U2B8J2_9BACT</name>
<feature type="domain" description="Calcineurin-like phosphoesterase N-terminal" evidence="3">
    <location>
        <begin position="69"/>
        <end position="134"/>
    </location>
</feature>
<dbReference type="SUPFAM" id="SSF56300">
    <property type="entry name" value="Metallo-dependent phosphatases"/>
    <property type="match status" value="1"/>
</dbReference>
<dbReference type="InterPro" id="IPR051918">
    <property type="entry name" value="STPP_CPPED1"/>
</dbReference>
<dbReference type="AlphaFoldDB" id="A0A2U2B8J2"/>
<evidence type="ECO:0000259" key="1">
    <source>
        <dbReference type="Pfam" id="PF00149"/>
    </source>
</evidence>
<dbReference type="InterPro" id="IPR032288">
    <property type="entry name" value="Metallophos_C"/>
</dbReference>
<sequence length="554" mass="63205">MRYIFLTEVCGNRNNNREREFFSPGYFNFLFMSWIKKIFLLFVFLSGSLAFAQNSTVSGIVFEDLNENGKLDSNEVGVEGVGVSSLSGIVETDSRGGFKLEICKNDIVFVIKPSGYHFHLNEYNIPKYFEQIYPQGSPKSLNYAGIRPTLPKDTLLFPLIPSDTQSGFRVNMVADPQMPRKREVWFFRETIIPSLLTANSEVTIFLGDIADNNLDVFPHFMGSLKALENPVYAVFGNHDVNYRSPDNSLKAETFRSWFGPDYYAFNYGNTHFVALNTVDYFGWNDEYKKKGSYFGGIDSTQLQWLEQDLALVDENFRIVLLTHIPLHPDYFKKQDLKKIFSLLEDRREVTIVSGHLHQNKSWAYGPELYWNGKSQLRSVIAGSASGSWWSGPYASDSIPQATCVDGSPQGFYQYAFRDDGFNYRFVPAQKKEDYQLRISSPHRIVKYNPEKPHRVVVNVFSGDERCSVKFSIDGGTFTGMKQFTGVDPFVERTHFRRINGDNWSPGISQTDHLWEGELPLKLEPGIHTIKSVVGFPDGKKYSATTQFELVDDGQ</sequence>
<dbReference type="InterPro" id="IPR004843">
    <property type="entry name" value="Calcineurin-like_PHP"/>
</dbReference>
<reference evidence="4 5" key="1">
    <citation type="submission" date="2018-05" db="EMBL/GenBank/DDBJ databases">
        <title>Marinilabilia rubrum sp. nov., isolated from saltern sediment.</title>
        <authorList>
            <person name="Zhang R."/>
        </authorList>
    </citation>
    <scope>NUCLEOTIDE SEQUENCE [LARGE SCALE GENOMIC DNA]</scope>
    <source>
        <strain evidence="4 5">WTE16</strain>
    </source>
</reference>